<dbReference type="GeneID" id="25914752"/>
<gene>
    <name evidence="1" type="ORF">SARC_14248</name>
</gene>
<organism evidence="1 2">
    <name type="scientific">Sphaeroforma arctica JP610</name>
    <dbReference type="NCBI Taxonomy" id="667725"/>
    <lineage>
        <taxon>Eukaryota</taxon>
        <taxon>Ichthyosporea</taxon>
        <taxon>Ichthyophonida</taxon>
        <taxon>Sphaeroforma</taxon>
    </lineage>
</organism>
<feature type="non-terminal residue" evidence="1">
    <location>
        <position position="147"/>
    </location>
</feature>
<reference evidence="1 2" key="1">
    <citation type="submission" date="2011-02" db="EMBL/GenBank/DDBJ databases">
        <title>The Genome Sequence of Sphaeroforma arctica JP610.</title>
        <authorList>
            <consortium name="The Broad Institute Genome Sequencing Platform"/>
            <person name="Russ C."/>
            <person name="Cuomo C."/>
            <person name="Young S.K."/>
            <person name="Zeng Q."/>
            <person name="Gargeya S."/>
            <person name="Alvarado L."/>
            <person name="Berlin A."/>
            <person name="Chapman S.B."/>
            <person name="Chen Z."/>
            <person name="Freedman E."/>
            <person name="Gellesch M."/>
            <person name="Goldberg J."/>
            <person name="Griggs A."/>
            <person name="Gujja S."/>
            <person name="Heilman E."/>
            <person name="Heiman D."/>
            <person name="Howarth C."/>
            <person name="Mehta T."/>
            <person name="Neiman D."/>
            <person name="Pearson M."/>
            <person name="Roberts A."/>
            <person name="Saif S."/>
            <person name="Shea T."/>
            <person name="Shenoy N."/>
            <person name="Sisk P."/>
            <person name="Stolte C."/>
            <person name="Sykes S."/>
            <person name="White J."/>
            <person name="Yandava C."/>
            <person name="Burger G."/>
            <person name="Gray M.W."/>
            <person name="Holland P.W.H."/>
            <person name="King N."/>
            <person name="Lang F.B.F."/>
            <person name="Roger A.J."/>
            <person name="Ruiz-Trillo I."/>
            <person name="Haas B."/>
            <person name="Nusbaum C."/>
            <person name="Birren B."/>
        </authorList>
    </citation>
    <scope>NUCLEOTIDE SEQUENCE [LARGE SCALE GENOMIC DNA]</scope>
    <source>
        <strain evidence="1 2">JP610</strain>
    </source>
</reference>
<accession>A0A0L0FAS0</accession>
<dbReference type="RefSeq" id="XP_014147095.1">
    <property type="nucleotide sequence ID" value="XM_014291620.1"/>
</dbReference>
<dbReference type="Proteomes" id="UP000054560">
    <property type="component" value="Unassembled WGS sequence"/>
</dbReference>
<evidence type="ECO:0008006" key="3">
    <source>
        <dbReference type="Google" id="ProtNLM"/>
    </source>
</evidence>
<proteinExistence type="predicted"/>
<dbReference type="AlphaFoldDB" id="A0A0L0FAS0"/>
<keyword evidence="2" id="KW-1185">Reference proteome</keyword>
<dbReference type="STRING" id="667725.A0A0L0FAS0"/>
<dbReference type="eggNOG" id="KOG0160">
    <property type="taxonomic scope" value="Eukaryota"/>
</dbReference>
<dbReference type="OrthoDB" id="6108017at2759"/>
<protein>
    <recommendedName>
        <fullName evidence="3">Dilute domain-containing protein</fullName>
    </recommendedName>
</protein>
<dbReference type="EMBL" id="KQ245946">
    <property type="protein sequence ID" value="KNC73193.1"/>
    <property type="molecule type" value="Genomic_DNA"/>
</dbReference>
<evidence type="ECO:0000313" key="1">
    <source>
        <dbReference type="EMBL" id="KNC73193.1"/>
    </source>
</evidence>
<name>A0A0L0FAS0_9EUKA</name>
<sequence length="147" mass="16629">MSLASMSADVKSQAMLRGDRKGMSGALQFSPDKDNLITKYLVLELDPRQLLGQPAGLVAHILFMCVRYLDLEEERDRMKGLCKSLLLSVKSVLLNNSSDVDRVVFWLSTCSRFLSDLKQYSGEAMYGQQDEGKPLKNFDLSDFRRQV</sequence>
<evidence type="ECO:0000313" key="2">
    <source>
        <dbReference type="Proteomes" id="UP000054560"/>
    </source>
</evidence>